<accession>A0A8T1DTB9</accession>
<gene>
    <name evidence="9" type="ORF">PC113_g11857</name>
    <name evidence="10" type="ORF">PC115_g10978</name>
    <name evidence="11" type="ORF">PC117_g9148</name>
    <name evidence="12" type="ORF">PC118_g13963</name>
</gene>
<dbReference type="InterPro" id="IPR007305">
    <property type="entry name" value="Vesicle_transpt_Got1/SFT2"/>
</dbReference>
<evidence type="ECO:0000313" key="10">
    <source>
        <dbReference type="EMBL" id="KAG2916665.1"/>
    </source>
</evidence>
<evidence type="ECO:0000313" key="11">
    <source>
        <dbReference type="EMBL" id="KAG2944168.1"/>
    </source>
</evidence>
<dbReference type="Proteomes" id="UP000736787">
    <property type="component" value="Unassembled WGS sequence"/>
</dbReference>
<sequence>MDQIKLVISGAGDKVAGAASDASKKLASVTGDKKSATKAEAPATADADSLTPGVTPTCPSLTKKQRLIGFASCFVLGYLVSFGSTFALIAGSDNGTKFGITYTLGNIISLCGSGFLVGPKQQVKLMFKPVRRIATMIYLVMIVVVLAVALAAPQLGLVVLLLVLIQCAAAVWYSASYIPYGRKILTSIAQKILQRLLFAIDHSIYLPTYAMRSSTL</sequence>
<evidence type="ECO:0000256" key="1">
    <source>
        <dbReference type="ARBA" id="ARBA00004141"/>
    </source>
</evidence>
<keyword evidence="4 8" id="KW-0653">Protein transport</keyword>
<evidence type="ECO:0000256" key="3">
    <source>
        <dbReference type="ARBA" id="ARBA00022692"/>
    </source>
</evidence>
<evidence type="ECO:0000313" key="12">
    <source>
        <dbReference type="EMBL" id="KAG2975376.1"/>
    </source>
</evidence>
<dbReference type="PANTHER" id="PTHR23137:SF6">
    <property type="entry name" value="VESICLE TRANSPORT PROTEIN"/>
    <property type="match status" value="1"/>
</dbReference>
<dbReference type="Proteomes" id="UP000735874">
    <property type="component" value="Unassembled WGS sequence"/>
</dbReference>
<evidence type="ECO:0000256" key="7">
    <source>
        <dbReference type="ARBA" id="ARBA00025800"/>
    </source>
</evidence>
<dbReference type="GO" id="GO:0012505">
    <property type="term" value="C:endomembrane system"/>
    <property type="evidence" value="ECO:0007669"/>
    <property type="project" value="UniProtKB-ARBA"/>
</dbReference>
<comment type="caution">
    <text evidence="11">The sequence shown here is derived from an EMBL/GenBank/DDBJ whole genome shotgun (WGS) entry which is preliminary data.</text>
</comment>
<name>A0A8T1DTB9_9STRA</name>
<keyword evidence="3 8" id="KW-0812">Transmembrane</keyword>
<dbReference type="PANTHER" id="PTHR23137">
    <property type="entry name" value="VESICLE TRANSPORT PROTEIN-RELATED"/>
    <property type="match status" value="1"/>
</dbReference>
<keyword evidence="2 8" id="KW-0813">Transport</keyword>
<evidence type="ECO:0000313" key="9">
    <source>
        <dbReference type="EMBL" id="KAG2856104.1"/>
    </source>
</evidence>
<comment type="function">
    <text evidence="8">May be involved in fusion of retrograde transport vesicles derived from an endocytic compartment with the Golgi complex.</text>
</comment>
<organism evidence="11 13">
    <name type="scientific">Phytophthora cactorum</name>
    <dbReference type="NCBI Taxonomy" id="29920"/>
    <lineage>
        <taxon>Eukaryota</taxon>
        <taxon>Sar</taxon>
        <taxon>Stramenopiles</taxon>
        <taxon>Oomycota</taxon>
        <taxon>Peronosporomycetes</taxon>
        <taxon>Peronosporales</taxon>
        <taxon>Peronosporaceae</taxon>
        <taxon>Phytophthora</taxon>
    </lineage>
</organism>
<evidence type="ECO:0000313" key="13">
    <source>
        <dbReference type="Proteomes" id="UP000736787"/>
    </source>
</evidence>
<evidence type="ECO:0000256" key="8">
    <source>
        <dbReference type="RuleBase" id="RU363111"/>
    </source>
</evidence>
<dbReference type="GO" id="GO:0016020">
    <property type="term" value="C:membrane"/>
    <property type="evidence" value="ECO:0007669"/>
    <property type="project" value="UniProtKB-SubCell"/>
</dbReference>
<proteinExistence type="inferred from homology"/>
<dbReference type="Pfam" id="PF04178">
    <property type="entry name" value="Got1"/>
    <property type="match status" value="1"/>
</dbReference>
<dbReference type="GO" id="GO:0005737">
    <property type="term" value="C:cytoplasm"/>
    <property type="evidence" value="ECO:0007669"/>
    <property type="project" value="UniProtKB-ARBA"/>
</dbReference>
<evidence type="ECO:0000256" key="5">
    <source>
        <dbReference type="ARBA" id="ARBA00022989"/>
    </source>
</evidence>
<dbReference type="Proteomes" id="UP000697107">
    <property type="component" value="Unassembled WGS sequence"/>
</dbReference>
<feature type="transmembrane region" description="Helical" evidence="8">
    <location>
        <begin position="98"/>
        <end position="118"/>
    </location>
</feature>
<dbReference type="GO" id="GO:0016192">
    <property type="term" value="P:vesicle-mediated transport"/>
    <property type="evidence" value="ECO:0007669"/>
    <property type="project" value="InterPro"/>
</dbReference>
<dbReference type="EMBL" id="RCML01000496">
    <property type="protein sequence ID" value="KAG2975376.1"/>
    <property type="molecule type" value="Genomic_DNA"/>
</dbReference>
<keyword evidence="5 8" id="KW-1133">Transmembrane helix</keyword>
<dbReference type="VEuPathDB" id="FungiDB:PC110_g7541"/>
<reference evidence="11" key="1">
    <citation type="submission" date="2018-10" db="EMBL/GenBank/DDBJ databases">
        <title>Effector identification in a new, highly contiguous assembly of the strawberry crown rot pathogen Phytophthora cactorum.</title>
        <authorList>
            <person name="Armitage A.D."/>
            <person name="Nellist C.F."/>
            <person name="Bates H."/>
            <person name="Vickerstaff R.J."/>
            <person name="Harrison R.J."/>
        </authorList>
    </citation>
    <scope>NUCLEOTIDE SEQUENCE</scope>
    <source>
        <strain evidence="9">15-7</strain>
        <strain evidence="10">4032</strain>
        <strain evidence="11">4040</strain>
        <strain evidence="12">P415</strain>
    </source>
</reference>
<dbReference type="GO" id="GO:0015031">
    <property type="term" value="P:protein transport"/>
    <property type="evidence" value="ECO:0007669"/>
    <property type="project" value="UniProtKB-KW"/>
</dbReference>
<comment type="subcellular location">
    <subcellularLocation>
        <location evidence="1 8">Membrane</location>
        <topology evidence="1 8">Multi-pass membrane protein</topology>
    </subcellularLocation>
</comment>
<protein>
    <recommendedName>
        <fullName evidence="8">Vesicle transport protein</fullName>
    </recommendedName>
</protein>
<dbReference type="InterPro" id="IPR011691">
    <property type="entry name" value="Vesicle_transpt_SFT2"/>
</dbReference>
<evidence type="ECO:0000256" key="4">
    <source>
        <dbReference type="ARBA" id="ARBA00022927"/>
    </source>
</evidence>
<feature type="transmembrane region" description="Helical" evidence="8">
    <location>
        <begin position="158"/>
        <end position="180"/>
    </location>
</feature>
<keyword evidence="6 8" id="KW-0472">Membrane</keyword>
<dbReference type="EMBL" id="RCMK01000206">
    <property type="protein sequence ID" value="KAG2944168.1"/>
    <property type="molecule type" value="Genomic_DNA"/>
</dbReference>
<comment type="similarity">
    <text evidence="7 8">Belongs to the SFT2 family.</text>
</comment>
<evidence type="ECO:0000256" key="6">
    <source>
        <dbReference type="ARBA" id="ARBA00023136"/>
    </source>
</evidence>
<evidence type="ECO:0000256" key="2">
    <source>
        <dbReference type="ARBA" id="ARBA00022448"/>
    </source>
</evidence>
<dbReference type="Proteomes" id="UP000774804">
    <property type="component" value="Unassembled WGS sequence"/>
</dbReference>
<dbReference type="EMBL" id="RCMI01000335">
    <property type="protein sequence ID" value="KAG2916665.1"/>
    <property type="molecule type" value="Genomic_DNA"/>
</dbReference>
<feature type="transmembrane region" description="Helical" evidence="8">
    <location>
        <begin position="67"/>
        <end position="92"/>
    </location>
</feature>
<dbReference type="EMBL" id="RCMG01000347">
    <property type="protein sequence ID" value="KAG2856104.1"/>
    <property type="molecule type" value="Genomic_DNA"/>
</dbReference>
<feature type="transmembrane region" description="Helical" evidence="8">
    <location>
        <begin position="130"/>
        <end position="152"/>
    </location>
</feature>
<dbReference type="AlphaFoldDB" id="A0A8T1DTB9"/>